<organism evidence="2 3">
    <name type="scientific">Bugula neritina</name>
    <name type="common">Brown bryozoan</name>
    <name type="synonym">Sertularia neritina</name>
    <dbReference type="NCBI Taxonomy" id="10212"/>
    <lineage>
        <taxon>Eukaryota</taxon>
        <taxon>Metazoa</taxon>
        <taxon>Spiralia</taxon>
        <taxon>Lophotrochozoa</taxon>
        <taxon>Bryozoa</taxon>
        <taxon>Gymnolaemata</taxon>
        <taxon>Cheilostomatida</taxon>
        <taxon>Flustrina</taxon>
        <taxon>Buguloidea</taxon>
        <taxon>Bugulidae</taxon>
        <taxon>Bugula</taxon>
    </lineage>
</organism>
<accession>A0A7J7KFD9</accession>
<name>A0A7J7KFD9_BUGNE</name>
<evidence type="ECO:0000256" key="1">
    <source>
        <dbReference type="SAM" id="Coils"/>
    </source>
</evidence>
<keyword evidence="3" id="KW-1185">Reference proteome</keyword>
<evidence type="ECO:0000313" key="3">
    <source>
        <dbReference type="Proteomes" id="UP000593567"/>
    </source>
</evidence>
<protein>
    <submittedName>
        <fullName evidence="2">Uncharacterized protein</fullName>
    </submittedName>
</protein>
<proteinExistence type="predicted"/>
<comment type="caution">
    <text evidence="2">The sequence shown here is derived from an EMBL/GenBank/DDBJ whole genome shotgun (WGS) entry which is preliminary data.</text>
</comment>
<feature type="coiled-coil region" evidence="1">
    <location>
        <begin position="397"/>
        <end position="449"/>
    </location>
</feature>
<dbReference type="EMBL" id="VXIV02000583">
    <property type="protein sequence ID" value="KAF6037370.1"/>
    <property type="molecule type" value="Genomic_DNA"/>
</dbReference>
<feature type="coiled-coil region" evidence="1">
    <location>
        <begin position="20"/>
        <end position="150"/>
    </location>
</feature>
<dbReference type="Proteomes" id="UP000593567">
    <property type="component" value="Unassembled WGS sequence"/>
</dbReference>
<sequence length="497" mass="57993">MVSLLEKEKVDAAKMHSTAVANKQEEVDMLQAQLELHESNKQTAIRQRDAENQKLKAEIGELMAGVQERDGAVAHWKLKHEDTNRQIADVEERHTLIIKAKNTEINTLVGQIEELSKQVDTASSVNDAELFRLQSQLKELQRQHSDILEQNHSTIKLKEEEMKRLYSEIGDMSAHLHAVNKDKDAEIQRLRNESSILKEEKKDMLSDNQTLMQEKQTEIRKLMVDIEKMEVDAAKMRATNEQALSDVKAEYQLQMEQFSTDRAHLIAVKDNEIQNLRQEIDKLIGEAKDGGSSIAEMKKTIFQLEQDKAELLLLKEQWQADMDKIFSEYEVCKSDKDDFEGMVDRLSREMEDRVEGLKAQHIEELTTKDNLIRELYTKVEKIAKDRGEMSSHLHDVLQQKEQKIEELFKKLHEYDQCLDEAEQVFRSKLQKKAQEVKWLREEIRKMGEEGIRLLDMREREIGDMRDHLKTMLKVMEQRIKSRSSSLCDNETSVYEAF</sequence>
<gene>
    <name evidence="2" type="ORF">EB796_004332</name>
</gene>
<evidence type="ECO:0000313" key="2">
    <source>
        <dbReference type="EMBL" id="KAF6037370.1"/>
    </source>
</evidence>
<reference evidence="2" key="1">
    <citation type="submission" date="2020-06" db="EMBL/GenBank/DDBJ databases">
        <title>Draft genome of Bugula neritina, a colonial animal packing powerful symbionts and potential medicines.</title>
        <authorList>
            <person name="Rayko M."/>
        </authorList>
    </citation>
    <scope>NUCLEOTIDE SEQUENCE [LARGE SCALE GENOMIC DNA]</scope>
    <source>
        <strain evidence="2">Kwan_BN1</strain>
    </source>
</reference>
<keyword evidence="1" id="KW-0175">Coiled coil</keyword>
<dbReference type="AlphaFoldDB" id="A0A7J7KFD9"/>
<feature type="coiled-coil region" evidence="1">
    <location>
        <begin position="180"/>
        <end position="286"/>
    </location>
</feature>
<dbReference type="OrthoDB" id="10255522at2759"/>